<gene>
    <name evidence="7" type="primary">Ccl4_0</name>
    <name evidence="7" type="ORF">CORCRI_R05347</name>
</gene>
<dbReference type="PANTHER" id="PTHR12015">
    <property type="entry name" value="SMALL INDUCIBLE CYTOKINE A"/>
    <property type="match status" value="1"/>
</dbReference>
<comment type="similarity">
    <text evidence="1">Belongs to the intercrine beta (chemokine CC) family.</text>
</comment>
<dbReference type="GO" id="GO:0006954">
    <property type="term" value="P:inflammatory response"/>
    <property type="evidence" value="ECO:0007669"/>
    <property type="project" value="TreeGrafter"/>
</dbReference>
<feature type="chain" id="PRO_5032272618" evidence="5">
    <location>
        <begin position="23"/>
        <end position="91"/>
    </location>
</feature>
<organism evidence="7 8">
    <name type="scientific">Corythaeola cristata</name>
    <name type="common">Great blue turaco</name>
    <dbReference type="NCBI Taxonomy" id="103954"/>
    <lineage>
        <taxon>Eukaryota</taxon>
        <taxon>Metazoa</taxon>
        <taxon>Chordata</taxon>
        <taxon>Craniata</taxon>
        <taxon>Vertebrata</taxon>
        <taxon>Euteleostomi</taxon>
        <taxon>Archelosauria</taxon>
        <taxon>Archosauria</taxon>
        <taxon>Dinosauria</taxon>
        <taxon>Saurischia</taxon>
        <taxon>Theropoda</taxon>
        <taxon>Coelurosauria</taxon>
        <taxon>Aves</taxon>
        <taxon>Neognathae</taxon>
        <taxon>Neoaves</taxon>
        <taxon>Otidimorphae</taxon>
        <taxon>Musophagiformes</taxon>
        <taxon>Musophagidae</taxon>
        <taxon>Corythaeola</taxon>
    </lineage>
</organism>
<dbReference type="SMART" id="SM00199">
    <property type="entry name" value="SCY"/>
    <property type="match status" value="1"/>
</dbReference>
<evidence type="ECO:0000256" key="2">
    <source>
        <dbReference type="ARBA" id="ARBA00022500"/>
    </source>
</evidence>
<dbReference type="CDD" id="cd00272">
    <property type="entry name" value="Chemokine_CC"/>
    <property type="match status" value="1"/>
</dbReference>
<dbReference type="EMBL" id="WBMX01000289">
    <property type="protein sequence ID" value="NXC13167.1"/>
    <property type="molecule type" value="Genomic_DNA"/>
</dbReference>
<dbReference type="PANTHER" id="PTHR12015:SF103">
    <property type="entry name" value="C-C MOTIF CHEMOKINE 4-RELATED"/>
    <property type="match status" value="1"/>
</dbReference>
<dbReference type="GO" id="GO:0030335">
    <property type="term" value="P:positive regulation of cell migration"/>
    <property type="evidence" value="ECO:0007669"/>
    <property type="project" value="TreeGrafter"/>
</dbReference>
<proteinExistence type="inferred from homology"/>
<dbReference type="FunFam" id="2.40.50.40:FF:000002">
    <property type="entry name" value="C-C motif chemokine"/>
    <property type="match status" value="1"/>
</dbReference>
<evidence type="ECO:0000313" key="7">
    <source>
        <dbReference type="EMBL" id="NXC13167.1"/>
    </source>
</evidence>
<dbReference type="AlphaFoldDB" id="A0A851LBM0"/>
<keyword evidence="3" id="KW-0202">Cytokine</keyword>
<dbReference type="SUPFAM" id="SSF54117">
    <property type="entry name" value="Interleukin 8-like chemokines"/>
    <property type="match status" value="1"/>
</dbReference>
<dbReference type="InterPro" id="IPR001811">
    <property type="entry name" value="Chemokine_IL8-like_dom"/>
</dbReference>
<evidence type="ECO:0000313" key="8">
    <source>
        <dbReference type="Proteomes" id="UP000621168"/>
    </source>
</evidence>
<feature type="domain" description="Chemokine interleukin-8-like" evidence="6">
    <location>
        <begin position="28"/>
        <end position="86"/>
    </location>
</feature>
<dbReference type="GO" id="GO:0048020">
    <property type="term" value="F:CCR chemokine receptor binding"/>
    <property type="evidence" value="ECO:0007669"/>
    <property type="project" value="TreeGrafter"/>
</dbReference>
<dbReference type="GO" id="GO:0070098">
    <property type="term" value="P:chemokine-mediated signaling pathway"/>
    <property type="evidence" value="ECO:0007669"/>
    <property type="project" value="TreeGrafter"/>
</dbReference>
<feature type="signal peptide" evidence="5">
    <location>
        <begin position="1"/>
        <end position="22"/>
    </location>
</feature>
<reference evidence="7" key="1">
    <citation type="submission" date="2019-09" db="EMBL/GenBank/DDBJ databases">
        <title>Bird 10,000 Genomes (B10K) Project - Family phase.</title>
        <authorList>
            <person name="Zhang G."/>
        </authorList>
    </citation>
    <scope>NUCLEOTIDE SEQUENCE</scope>
    <source>
        <strain evidence="7">B10K-CU-031-40</strain>
    </source>
</reference>
<dbReference type="GO" id="GO:0005615">
    <property type="term" value="C:extracellular space"/>
    <property type="evidence" value="ECO:0007669"/>
    <property type="project" value="UniProtKB-KW"/>
</dbReference>
<accession>A0A851LBM0</accession>
<evidence type="ECO:0000256" key="5">
    <source>
        <dbReference type="SAM" id="SignalP"/>
    </source>
</evidence>
<keyword evidence="8" id="KW-1185">Reference proteome</keyword>
<evidence type="ECO:0000256" key="4">
    <source>
        <dbReference type="ARBA" id="ARBA00022729"/>
    </source>
</evidence>
<protein>
    <submittedName>
        <fullName evidence="7">CCL4 protein</fullName>
    </submittedName>
</protein>
<dbReference type="Gene3D" id="2.40.50.40">
    <property type="match status" value="1"/>
</dbReference>
<keyword evidence="4 5" id="KW-0732">Signal</keyword>
<dbReference type="GO" id="GO:0008009">
    <property type="term" value="F:chemokine activity"/>
    <property type="evidence" value="ECO:0007669"/>
    <property type="project" value="InterPro"/>
</dbReference>
<dbReference type="GO" id="GO:0061844">
    <property type="term" value="P:antimicrobial humoral immune response mediated by antimicrobial peptide"/>
    <property type="evidence" value="ECO:0007669"/>
    <property type="project" value="TreeGrafter"/>
</dbReference>
<evidence type="ECO:0000256" key="3">
    <source>
        <dbReference type="ARBA" id="ARBA00022514"/>
    </source>
</evidence>
<dbReference type="InterPro" id="IPR036048">
    <property type="entry name" value="Interleukin_8-like_sf"/>
</dbReference>
<sequence length="91" mass="10057">MKVSAATLAALLLVAICSPAEAHLDMVPTFCCFSYTQRPIPRTFIASAYRTSSKCPLQAVILVTKKGREVCVNPEARWVQAYLRDSQLPKN</sequence>
<evidence type="ECO:0000256" key="1">
    <source>
        <dbReference type="ARBA" id="ARBA00010868"/>
    </source>
</evidence>
<comment type="caution">
    <text evidence="7">The sequence shown here is derived from an EMBL/GenBank/DDBJ whole genome shotgun (WGS) entry which is preliminary data.</text>
</comment>
<dbReference type="Pfam" id="PF00048">
    <property type="entry name" value="IL8"/>
    <property type="match status" value="1"/>
</dbReference>
<feature type="non-terminal residue" evidence="7">
    <location>
        <position position="1"/>
    </location>
</feature>
<dbReference type="Proteomes" id="UP000621168">
    <property type="component" value="Unassembled WGS sequence"/>
</dbReference>
<dbReference type="InterPro" id="IPR039809">
    <property type="entry name" value="Chemokine_b/g/d"/>
</dbReference>
<evidence type="ECO:0000259" key="6">
    <source>
        <dbReference type="SMART" id="SM00199"/>
    </source>
</evidence>
<name>A0A851LBM0_CORCR</name>
<dbReference type="GO" id="GO:0048245">
    <property type="term" value="P:eosinophil chemotaxis"/>
    <property type="evidence" value="ECO:0007669"/>
    <property type="project" value="TreeGrafter"/>
</dbReference>
<dbReference type="OrthoDB" id="8934837at2759"/>
<keyword evidence="2" id="KW-0145">Chemotaxis</keyword>
<feature type="non-terminal residue" evidence="7">
    <location>
        <position position="91"/>
    </location>
</feature>